<protein>
    <submittedName>
        <fullName evidence="1">Uncharacterized protein</fullName>
    </submittedName>
</protein>
<dbReference type="EnsemblPlants" id="AVESA.00010b.r2.5AG0839730.1">
    <property type="protein sequence ID" value="AVESA.00010b.r2.5AG0839730.1.CDS.1"/>
    <property type="gene ID" value="AVESA.00010b.r2.5AG0839730"/>
</dbReference>
<sequence length="394" mass="43217">MSSRPTTCQPESLSILFLGSSPSPLSISFHQIRHRDPPPTRRFADQSPAMASTSAAACPWDALPEHLQERILSLLPLTALIPVAAVSRALRRIVRSPAFHALLSQHRLDAFFLLSPRLAFHPLSRRPLPVPLPDSSWSSPPLVSCASPSLIVTVASLLRLPPLPDRSYLIAVIVPRSFSSRRDYSLVAVTTGAAVLSYTINSADPSPQWVPRGELPLPFALLGNAAVASDRARLFVLGRGPDALLVLDLVTSEWTVPPVVMPHGLTTAHLFVLNDRLFLLGGVEIFGVLERIVVWQLNNNEEAVGGWLEVARMPMEMFDELVAGRHGSFWHFQAADRMGTVCLYNALDGRLVMFDAVDCAWTAMPQVSGLDPEESRRWFGHVVEPGVELLLGQH</sequence>
<name>A0ACD5XKC8_AVESA</name>
<proteinExistence type="predicted"/>
<reference evidence="1" key="2">
    <citation type="submission" date="2025-09" db="UniProtKB">
        <authorList>
            <consortium name="EnsemblPlants"/>
        </authorList>
    </citation>
    <scope>IDENTIFICATION</scope>
</reference>
<evidence type="ECO:0000313" key="2">
    <source>
        <dbReference type="Proteomes" id="UP001732700"/>
    </source>
</evidence>
<reference evidence="1" key="1">
    <citation type="submission" date="2021-05" db="EMBL/GenBank/DDBJ databases">
        <authorList>
            <person name="Scholz U."/>
            <person name="Mascher M."/>
            <person name="Fiebig A."/>
        </authorList>
    </citation>
    <scope>NUCLEOTIDE SEQUENCE [LARGE SCALE GENOMIC DNA]</scope>
</reference>
<organism evidence="1 2">
    <name type="scientific">Avena sativa</name>
    <name type="common">Oat</name>
    <dbReference type="NCBI Taxonomy" id="4498"/>
    <lineage>
        <taxon>Eukaryota</taxon>
        <taxon>Viridiplantae</taxon>
        <taxon>Streptophyta</taxon>
        <taxon>Embryophyta</taxon>
        <taxon>Tracheophyta</taxon>
        <taxon>Spermatophyta</taxon>
        <taxon>Magnoliopsida</taxon>
        <taxon>Liliopsida</taxon>
        <taxon>Poales</taxon>
        <taxon>Poaceae</taxon>
        <taxon>BOP clade</taxon>
        <taxon>Pooideae</taxon>
        <taxon>Poodae</taxon>
        <taxon>Poeae</taxon>
        <taxon>Poeae Chloroplast Group 1 (Aveneae type)</taxon>
        <taxon>Aveninae</taxon>
        <taxon>Avena</taxon>
    </lineage>
</organism>
<dbReference type="Proteomes" id="UP001732700">
    <property type="component" value="Chromosome 5A"/>
</dbReference>
<accession>A0ACD5XKC8</accession>
<keyword evidence="2" id="KW-1185">Reference proteome</keyword>
<evidence type="ECO:0000313" key="1">
    <source>
        <dbReference type="EnsemblPlants" id="AVESA.00010b.r2.5AG0839730.1.CDS.1"/>
    </source>
</evidence>